<dbReference type="EMBL" id="JANFQF010000002">
    <property type="protein sequence ID" value="MCQ4118143.1"/>
    <property type="molecule type" value="Genomic_DNA"/>
</dbReference>
<dbReference type="Proteomes" id="UP001524501">
    <property type="component" value="Unassembled WGS sequence"/>
</dbReference>
<protein>
    <submittedName>
        <fullName evidence="1">Uncharacterized protein</fullName>
    </submittedName>
</protein>
<gene>
    <name evidence="1" type="ORF">NOF53_02940</name>
</gene>
<accession>A0ABT1Q7B4</accession>
<evidence type="ECO:0000313" key="2">
    <source>
        <dbReference type="Proteomes" id="UP001524501"/>
    </source>
</evidence>
<name>A0ABT1Q7B4_9NOCA</name>
<dbReference type="RefSeq" id="WP_255965484.1">
    <property type="nucleotide sequence ID" value="NZ_JANFQF010000002.1"/>
</dbReference>
<proteinExistence type="predicted"/>
<evidence type="ECO:0000313" key="1">
    <source>
        <dbReference type="EMBL" id="MCQ4118143.1"/>
    </source>
</evidence>
<comment type="caution">
    <text evidence="1">The sequence shown here is derived from an EMBL/GenBank/DDBJ whole genome shotgun (WGS) entry which is preliminary data.</text>
</comment>
<organism evidence="1 2">
    <name type="scientific">Rhodococcus tibetensis</name>
    <dbReference type="NCBI Taxonomy" id="2965064"/>
    <lineage>
        <taxon>Bacteria</taxon>
        <taxon>Bacillati</taxon>
        <taxon>Actinomycetota</taxon>
        <taxon>Actinomycetes</taxon>
        <taxon>Mycobacteriales</taxon>
        <taxon>Nocardiaceae</taxon>
        <taxon>Rhodococcus</taxon>
    </lineage>
</organism>
<reference evidence="1 2" key="1">
    <citation type="submission" date="2022-07" db="EMBL/GenBank/DDBJ databases">
        <title>Degradation activity of malathion, p-nitrophenol and potential low-temperature adaptation strategy of Rhodococcus sp. FXJ9.536.</title>
        <authorList>
            <person name="Huang J."/>
            <person name="Huang Y."/>
        </authorList>
    </citation>
    <scope>NUCLEOTIDE SEQUENCE [LARGE SCALE GENOMIC DNA]</scope>
    <source>
        <strain evidence="1 2">FXJ9.536</strain>
    </source>
</reference>
<sequence>MRDRISTIEEGPQFIAIAKLHDLAAEQDLALAEEDRQRVEQTTREERRDRLAGSARTLADMFMSNLYESLDSVSGIQRSTQMNDVTFRFGQGTLLISPLESVREVPSNPFDVVAVFSISITQDRDQNGCNGRQHSLWFCDAEEEGSYHWYETAFHRLRGQRSNIEPYALTPLDRDAQLALSATIHTVQVARKFFRVSDEQADEFVNHWIEFLTQAAQGALYFPQILPEGERAVWRRK</sequence>
<keyword evidence="2" id="KW-1185">Reference proteome</keyword>